<dbReference type="GO" id="GO:0016020">
    <property type="term" value="C:membrane"/>
    <property type="evidence" value="ECO:0007669"/>
    <property type="project" value="InterPro"/>
</dbReference>
<dbReference type="Pfam" id="PF02485">
    <property type="entry name" value="Branch"/>
    <property type="match status" value="1"/>
</dbReference>
<evidence type="ECO:0000256" key="2">
    <source>
        <dbReference type="ARBA" id="ARBA00004648"/>
    </source>
</evidence>
<evidence type="ECO:0000256" key="14">
    <source>
        <dbReference type="ARBA" id="ARBA00042865"/>
    </source>
</evidence>
<gene>
    <name evidence="15" type="ORF">HWN39_01165</name>
</gene>
<evidence type="ECO:0000256" key="6">
    <source>
        <dbReference type="ARBA" id="ARBA00022723"/>
    </source>
</evidence>
<comment type="caution">
    <text evidence="15">The sequence shown here is derived from an EMBL/GenBank/DDBJ whole genome shotgun (WGS) entry which is preliminary data.</text>
</comment>
<evidence type="ECO:0000256" key="11">
    <source>
        <dbReference type="ARBA" id="ARBA00023136"/>
    </source>
</evidence>
<keyword evidence="9" id="KW-1133">Transmembrane helix</keyword>
<evidence type="ECO:0000256" key="10">
    <source>
        <dbReference type="ARBA" id="ARBA00023034"/>
    </source>
</evidence>
<keyword evidence="5" id="KW-0812">Transmembrane</keyword>
<sequence>MKHAFLIMASEINDKLLQILKQLDDPRHDFFIHIDLKAGAFDELKVKNVVKFSRIRFVERIKGNWGGFSLVRIELCLLKSATSSGQYDYYHLLSGEDFPLKTNLEINEFFRRNKGTNFLEVSDRLKRQNPDRYRLRYQQYHFLQDKFVGRKRNIFKYLDFSFCYFQRYIGINRARKITVQSGSQWFSITDDLARYILGHENWIRKHFNYTYCCDELFIQSLISNTRFMGTLSANLRYVDFVWKSKHNLTPRYLTSDDLALVANPNYFFARKFTIDTMIKFRNRIQE</sequence>
<dbReference type="GO" id="GO:0046872">
    <property type="term" value="F:metal ion binding"/>
    <property type="evidence" value="ECO:0007669"/>
    <property type="project" value="UniProtKB-KW"/>
</dbReference>
<keyword evidence="3" id="KW-0328">Glycosyltransferase</keyword>
<proteinExistence type="predicted"/>
<evidence type="ECO:0000256" key="13">
    <source>
        <dbReference type="ARBA" id="ARBA00023180"/>
    </source>
</evidence>
<dbReference type="Proteomes" id="UP000542889">
    <property type="component" value="Unassembled WGS sequence"/>
</dbReference>
<evidence type="ECO:0000256" key="12">
    <source>
        <dbReference type="ARBA" id="ARBA00023157"/>
    </source>
</evidence>
<keyword evidence="6" id="KW-0479">Metal-binding</keyword>
<dbReference type="InterPro" id="IPR043538">
    <property type="entry name" value="XYLT"/>
</dbReference>
<keyword evidence="7" id="KW-0256">Endoplasmic reticulum</keyword>
<protein>
    <recommendedName>
        <fullName evidence="14">Peptide O-xylosyltransferase</fullName>
    </recommendedName>
</protein>
<keyword evidence="11" id="KW-0472">Membrane</keyword>
<dbReference type="RefSeq" id="WP_176817466.1">
    <property type="nucleotide sequence ID" value="NZ_JABXWP010000001.1"/>
</dbReference>
<dbReference type="InterPro" id="IPR003406">
    <property type="entry name" value="Glyco_trans_14"/>
</dbReference>
<keyword evidence="10" id="KW-0333">Golgi apparatus</keyword>
<keyword evidence="13" id="KW-0325">Glycoprotein</keyword>
<dbReference type="GO" id="GO:0050650">
    <property type="term" value="P:chondroitin sulfate proteoglycan biosynthetic process"/>
    <property type="evidence" value="ECO:0007669"/>
    <property type="project" value="TreeGrafter"/>
</dbReference>
<dbReference type="GO" id="GO:0030158">
    <property type="term" value="F:protein xylosyltransferase activity"/>
    <property type="evidence" value="ECO:0007669"/>
    <property type="project" value="InterPro"/>
</dbReference>
<comment type="subcellular location">
    <subcellularLocation>
        <location evidence="2">Endoplasmic reticulum membrane</location>
        <topology evidence="2">Single-pass type II membrane protein</topology>
    </subcellularLocation>
    <subcellularLocation>
        <location evidence="1">Golgi apparatus membrane</location>
        <topology evidence="1">Single-pass type II membrane protein</topology>
    </subcellularLocation>
</comment>
<evidence type="ECO:0000256" key="9">
    <source>
        <dbReference type="ARBA" id="ARBA00022989"/>
    </source>
</evidence>
<dbReference type="AlphaFoldDB" id="A0A7Y7QE78"/>
<evidence type="ECO:0000256" key="3">
    <source>
        <dbReference type="ARBA" id="ARBA00022676"/>
    </source>
</evidence>
<evidence type="ECO:0000256" key="4">
    <source>
        <dbReference type="ARBA" id="ARBA00022679"/>
    </source>
</evidence>
<dbReference type="PANTHER" id="PTHR46025:SF3">
    <property type="entry name" value="XYLOSYLTRANSFERASE OXT"/>
    <property type="match status" value="1"/>
</dbReference>
<organism evidence="15 16">
    <name type="scientific">Lacticaseibacillus rhamnosus</name>
    <name type="common">Lactobacillus rhamnosus</name>
    <dbReference type="NCBI Taxonomy" id="47715"/>
    <lineage>
        <taxon>Bacteria</taxon>
        <taxon>Bacillati</taxon>
        <taxon>Bacillota</taxon>
        <taxon>Bacilli</taxon>
        <taxon>Lactobacillales</taxon>
        <taxon>Lactobacillaceae</taxon>
        <taxon>Lacticaseibacillus</taxon>
    </lineage>
</organism>
<keyword evidence="4 15" id="KW-0808">Transferase</keyword>
<keyword evidence="12" id="KW-1015">Disulfide bond</keyword>
<evidence type="ECO:0000256" key="8">
    <source>
        <dbReference type="ARBA" id="ARBA00022968"/>
    </source>
</evidence>
<reference evidence="15 16" key="1">
    <citation type="submission" date="2020-06" db="EMBL/GenBank/DDBJ databases">
        <title>Lactobacillus rhamnosus QC,genome.</title>
        <authorList>
            <person name="Yi H."/>
            <person name="Jin M."/>
        </authorList>
    </citation>
    <scope>NUCLEOTIDE SEQUENCE [LARGE SCALE GENOMIC DNA]</scope>
    <source>
        <strain evidence="15 16">QC</strain>
    </source>
</reference>
<evidence type="ECO:0000313" key="16">
    <source>
        <dbReference type="Proteomes" id="UP000542889"/>
    </source>
</evidence>
<evidence type="ECO:0000256" key="1">
    <source>
        <dbReference type="ARBA" id="ARBA00004323"/>
    </source>
</evidence>
<dbReference type="EMBL" id="JABXWP010000001">
    <property type="protein sequence ID" value="NVO87105.1"/>
    <property type="molecule type" value="Genomic_DNA"/>
</dbReference>
<name>A0A7Y7QE78_LACRH</name>
<evidence type="ECO:0000256" key="5">
    <source>
        <dbReference type="ARBA" id="ARBA00022692"/>
    </source>
</evidence>
<dbReference type="PANTHER" id="PTHR46025">
    <property type="entry name" value="XYLOSYLTRANSFERASE OXT"/>
    <property type="match status" value="1"/>
</dbReference>
<dbReference type="GO" id="GO:0015012">
    <property type="term" value="P:heparan sulfate proteoglycan biosynthetic process"/>
    <property type="evidence" value="ECO:0007669"/>
    <property type="project" value="TreeGrafter"/>
</dbReference>
<accession>A0A7Y7QE78</accession>
<evidence type="ECO:0000256" key="7">
    <source>
        <dbReference type="ARBA" id="ARBA00022824"/>
    </source>
</evidence>
<evidence type="ECO:0000313" key="15">
    <source>
        <dbReference type="EMBL" id="NVO87105.1"/>
    </source>
</evidence>
<keyword evidence="8" id="KW-0735">Signal-anchor</keyword>